<dbReference type="InterPro" id="IPR017871">
    <property type="entry name" value="ABC_transporter-like_CS"/>
</dbReference>
<evidence type="ECO:0000256" key="1">
    <source>
        <dbReference type="ARBA" id="ARBA00005417"/>
    </source>
</evidence>
<dbReference type="Proteomes" id="UP001500305">
    <property type="component" value="Unassembled WGS sequence"/>
</dbReference>
<evidence type="ECO:0000256" key="2">
    <source>
        <dbReference type="ARBA" id="ARBA00022448"/>
    </source>
</evidence>
<dbReference type="EMBL" id="BAAATR010000014">
    <property type="protein sequence ID" value="GAA2249720.1"/>
    <property type="molecule type" value="Genomic_DNA"/>
</dbReference>
<evidence type="ECO:0000313" key="7">
    <source>
        <dbReference type="Proteomes" id="UP001500305"/>
    </source>
</evidence>
<evidence type="ECO:0000256" key="3">
    <source>
        <dbReference type="ARBA" id="ARBA00022741"/>
    </source>
</evidence>
<comment type="caution">
    <text evidence="6">The sequence shown here is derived from an EMBL/GenBank/DDBJ whole genome shotgun (WGS) entry which is preliminary data.</text>
</comment>
<evidence type="ECO:0000256" key="4">
    <source>
        <dbReference type="ARBA" id="ARBA00022840"/>
    </source>
</evidence>
<dbReference type="SMART" id="SM00382">
    <property type="entry name" value="AAA"/>
    <property type="match status" value="1"/>
</dbReference>
<keyword evidence="4 6" id="KW-0067">ATP-binding</keyword>
<dbReference type="CDD" id="cd03230">
    <property type="entry name" value="ABC_DR_subfamily_A"/>
    <property type="match status" value="1"/>
</dbReference>
<dbReference type="SUPFAM" id="SSF52540">
    <property type="entry name" value="P-loop containing nucleoside triphosphate hydrolases"/>
    <property type="match status" value="1"/>
</dbReference>
<dbReference type="Pfam" id="PF00005">
    <property type="entry name" value="ABC_tran"/>
    <property type="match status" value="1"/>
</dbReference>
<dbReference type="InterPro" id="IPR003593">
    <property type="entry name" value="AAA+_ATPase"/>
</dbReference>
<dbReference type="RefSeq" id="WP_344637385.1">
    <property type="nucleotide sequence ID" value="NZ_BAAATR010000014.1"/>
</dbReference>
<dbReference type="InterPro" id="IPR027417">
    <property type="entry name" value="P-loop_NTPase"/>
</dbReference>
<name>A0ABP5R3E4_9ACTN</name>
<comment type="similarity">
    <text evidence="1">Belongs to the ABC transporter superfamily.</text>
</comment>
<feature type="domain" description="ABC transporter" evidence="5">
    <location>
        <begin position="4"/>
        <end position="230"/>
    </location>
</feature>
<keyword evidence="3" id="KW-0547">Nucleotide-binding</keyword>
<dbReference type="PANTHER" id="PTHR43335">
    <property type="entry name" value="ABC TRANSPORTER, ATP-BINDING PROTEIN"/>
    <property type="match status" value="1"/>
</dbReference>
<dbReference type="Gene3D" id="3.40.50.300">
    <property type="entry name" value="P-loop containing nucleotide triphosphate hydrolases"/>
    <property type="match status" value="1"/>
</dbReference>
<dbReference type="PANTHER" id="PTHR43335:SF11">
    <property type="entry name" value="ABC TRANSPORTER RELATED"/>
    <property type="match status" value="1"/>
</dbReference>
<proteinExistence type="inferred from homology"/>
<reference evidence="7" key="1">
    <citation type="journal article" date="2019" name="Int. J. Syst. Evol. Microbiol.">
        <title>The Global Catalogue of Microorganisms (GCM) 10K type strain sequencing project: providing services to taxonomists for standard genome sequencing and annotation.</title>
        <authorList>
            <consortium name="The Broad Institute Genomics Platform"/>
            <consortium name="The Broad Institute Genome Sequencing Center for Infectious Disease"/>
            <person name="Wu L."/>
            <person name="Ma J."/>
        </authorList>
    </citation>
    <scope>NUCLEOTIDE SEQUENCE [LARGE SCALE GENOMIC DNA]</scope>
    <source>
        <strain evidence="7">JCM 7356</strain>
    </source>
</reference>
<keyword evidence="2" id="KW-0813">Transport</keyword>
<protein>
    <submittedName>
        <fullName evidence="6">ABC transporter ATP-binding protein</fullName>
    </submittedName>
</protein>
<evidence type="ECO:0000259" key="5">
    <source>
        <dbReference type="PROSITE" id="PS50893"/>
    </source>
</evidence>
<dbReference type="GO" id="GO:0005524">
    <property type="term" value="F:ATP binding"/>
    <property type="evidence" value="ECO:0007669"/>
    <property type="project" value="UniProtKB-KW"/>
</dbReference>
<dbReference type="InterPro" id="IPR003439">
    <property type="entry name" value="ABC_transporter-like_ATP-bd"/>
</dbReference>
<dbReference type="PROSITE" id="PS00211">
    <property type="entry name" value="ABC_TRANSPORTER_1"/>
    <property type="match status" value="1"/>
</dbReference>
<accession>A0ABP5R3E4</accession>
<keyword evidence="7" id="KW-1185">Reference proteome</keyword>
<dbReference type="PROSITE" id="PS50893">
    <property type="entry name" value="ABC_TRANSPORTER_2"/>
    <property type="match status" value="1"/>
</dbReference>
<sequence>MAVITIDKVSRWFGNVVAVNDVSMSIGPGITGLLGPNGAGKSTLIHMMSGFLAPSAGAVTLDGEAVWRNQQVYRKIGLVPERESMYDYLTGWEFVLANAELHGLPDPGAAAKRALALVEMEYAQERRTGTYSKGMKQRVKMASALVHDPSVLLLDEPFNGMDPRQRLHLMELLRRFGEDGRTVLFSSHILEEVEQLARHIEVVVAGRHAASGDFRRIRRLMTDRPHRYLVRSSDDRRLAAALIADGSTAGIELDWQERALRIQAINFQGFTTLLPKVAKEAGIRLYTVSPADESLESVFSYLVAS</sequence>
<evidence type="ECO:0000313" key="6">
    <source>
        <dbReference type="EMBL" id="GAA2249720.1"/>
    </source>
</evidence>
<gene>
    <name evidence="6" type="ORF">GCM10010430_35590</name>
</gene>
<organism evidence="6 7">
    <name type="scientific">Kitasatospora cystarginea</name>
    <dbReference type="NCBI Taxonomy" id="58350"/>
    <lineage>
        <taxon>Bacteria</taxon>
        <taxon>Bacillati</taxon>
        <taxon>Actinomycetota</taxon>
        <taxon>Actinomycetes</taxon>
        <taxon>Kitasatosporales</taxon>
        <taxon>Streptomycetaceae</taxon>
        <taxon>Kitasatospora</taxon>
    </lineage>
</organism>